<dbReference type="PANTHER" id="PTHR43243">
    <property type="entry name" value="INNER MEMBRANE TRANSPORTER YGJI-RELATED"/>
    <property type="match status" value="1"/>
</dbReference>
<feature type="transmembrane region" description="Helical" evidence="5">
    <location>
        <begin position="458"/>
        <end position="476"/>
    </location>
</feature>
<dbReference type="GO" id="GO:0015171">
    <property type="term" value="F:amino acid transmembrane transporter activity"/>
    <property type="evidence" value="ECO:0007669"/>
    <property type="project" value="TreeGrafter"/>
</dbReference>
<dbReference type="Proteomes" id="UP000199700">
    <property type="component" value="Chromosome"/>
</dbReference>
<gene>
    <name evidence="6" type="ORF">SAMN04489751_2596</name>
</gene>
<dbReference type="PANTHER" id="PTHR43243:SF24">
    <property type="entry name" value="CATIONIC AMINO ACID TRANSPORT INTEGRAL MEMBRANE PROTEIN ROCE-RELATED"/>
    <property type="match status" value="1"/>
</dbReference>
<feature type="transmembrane region" description="Helical" evidence="5">
    <location>
        <begin position="239"/>
        <end position="257"/>
    </location>
</feature>
<reference evidence="6" key="1">
    <citation type="submission" date="2016-10" db="EMBL/GenBank/DDBJ databases">
        <authorList>
            <person name="Varghese N."/>
            <person name="Submissions S."/>
        </authorList>
    </citation>
    <scope>NUCLEOTIDE SEQUENCE [LARGE SCALE GENOMIC DNA]</scope>
    <source>
        <strain evidence="6">DSM 22082</strain>
    </source>
</reference>
<dbReference type="InterPro" id="IPR002293">
    <property type="entry name" value="AA/rel_permease1"/>
</dbReference>
<dbReference type="AlphaFoldDB" id="A0A1H1U8F4"/>
<comment type="subcellular location">
    <subcellularLocation>
        <location evidence="1">Membrane</location>
        <topology evidence="1">Multi-pass membrane protein</topology>
    </subcellularLocation>
</comment>
<feature type="transmembrane region" description="Helical" evidence="5">
    <location>
        <begin position="376"/>
        <end position="395"/>
    </location>
</feature>
<dbReference type="EMBL" id="LT629739">
    <property type="protein sequence ID" value="SDS68657.1"/>
    <property type="molecule type" value="Genomic_DNA"/>
</dbReference>
<proteinExistence type="predicted"/>
<keyword evidence="2 5" id="KW-0812">Transmembrane</keyword>
<feature type="transmembrane region" description="Helical" evidence="5">
    <location>
        <begin position="178"/>
        <end position="195"/>
    </location>
</feature>
<evidence type="ECO:0000256" key="4">
    <source>
        <dbReference type="ARBA" id="ARBA00023136"/>
    </source>
</evidence>
<name>A0A1H1U8F4_BRESA</name>
<organism evidence="6 7">
    <name type="scientific">Brevibacterium sandarakinum</name>
    <dbReference type="NCBI Taxonomy" id="629680"/>
    <lineage>
        <taxon>Bacteria</taxon>
        <taxon>Bacillati</taxon>
        <taxon>Actinomycetota</taxon>
        <taxon>Actinomycetes</taxon>
        <taxon>Micrococcales</taxon>
        <taxon>Brevibacteriaceae</taxon>
        <taxon>Brevibacterium</taxon>
    </lineage>
</organism>
<sequence>MTARDSSASATATDRPRLTSQLLRRKSITSMVEDTQDASTGGLRRTFGVFQLTMISVGATLGTGILVILGEAVPIAGPAIWLAFILAGITALLSAVSYAEMAGMVPVSGSSYSYSYATLGEGMAWVCGWCLVLEYAVSVAAVAVGAADYVNETLRIFGLSLPPSLTAGPGVADSPGGVINLSALIVVLLATILLMRGAKESAVVNTVIVFVKLGILVFFAIVAFTAFKAGNFAPMLPMGAAGVTAAASSVFFSYIGFDAASTAGEEAKNPKRDLPRAIILSMVIVTTMYVLVAVAAIGARQWQWFETSTAPLVQIVHELTQSNLAVFIFAVSAVLAILSVVITVLYGQSRILLTMSRDGMVPKVFGIVSPRTGTPLVGTLVTGVLVAITAALIPLGELANATSIGTLFAFCLVNVAVIYLRFKRPDLPRSFKVPFGPTIPILGSLACAFLMINLGGTTWVVFGLWMLVGFVVYLTYSRRHSRVGALSATDYRASHDD</sequence>
<feature type="transmembrane region" description="Helical" evidence="5">
    <location>
        <begin position="324"/>
        <end position="347"/>
    </location>
</feature>
<keyword evidence="7" id="KW-1185">Reference proteome</keyword>
<dbReference type="Pfam" id="PF13520">
    <property type="entry name" value="AA_permease_2"/>
    <property type="match status" value="1"/>
</dbReference>
<dbReference type="PIRSF" id="PIRSF006060">
    <property type="entry name" value="AA_transporter"/>
    <property type="match status" value="1"/>
</dbReference>
<feature type="transmembrane region" description="Helical" evidence="5">
    <location>
        <begin position="401"/>
        <end position="422"/>
    </location>
</feature>
<feature type="transmembrane region" description="Helical" evidence="5">
    <location>
        <begin position="122"/>
        <end position="147"/>
    </location>
</feature>
<dbReference type="RefSeq" id="WP_092106115.1">
    <property type="nucleotide sequence ID" value="NZ_LT629739.1"/>
</dbReference>
<feature type="transmembrane region" description="Helical" evidence="5">
    <location>
        <begin position="434"/>
        <end position="452"/>
    </location>
</feature>
<evidence type="ECO:0000313" key="6">
    <source>
        <dbReference type="EMBL" id="SDS68657.1"/>
    </source>
</evidence>
<dbReference type="OrthoDB" id="9762947at2"/>
<keyword evidence="4 5" id="KW-0472">Membrane</keyword>
<evidence type="ECO:0000256" key="3">
    <source>
        <dbReference type="ARBA" id="ARBA00022989"/>
    </source>
</evidence>
<evidence type="ECO:0000256" key="2">
    <source>
        <dbReference type="ARBA" id="ARBA00022692"/>
    </source>
</evidence>
<evidence type="ECO:0000313" key="7">
    <source>
        <dbReference type="Proteomes" id="UP000199700"/>
    </source>
</evidence>
<feature type="transmembrane region" description="Helical" evidence="5">
    <location>
        <begin position="49"/>
        <end position="69"/>
    </location>
</feature>
<dbReference type="Gene3D" id="1.20.1740.10">
    <property type="entry name" value="Amino acid/polyamine transporter I"/>
    <property type="match status" value="1"/>
</dbReference>
<feature type="transmembrane region" description="Helical" evidence="5">
    <location>
        <begin position="202"/>
        <end position="227"/>
    </location>
</feature>
<evidence type="ECO:0000256" key="1">
    <source>
        <dbReference type="ARBA" id="ARBA00004141"/>
    </source>
</evidence>
<feature type="transmembrane region" description="Helical" evidence="5">
    <location>
        <begin position="278"/>
        <end position="299"/>
    </location>
</feature>
<keyword evidence="3 5" id="KW-1133">Transmembrane helix</keyword>
<dbReference type="GO" id="GO:0016020">
    <property type="term" value="C:membrane"/>
    <property type="evidence" value="ECO:0007669"/>
    <property type="project" value="UniProtKB-SubCell"/>
</dbReference>
<evidence type="ECO:0000256" key="5">
    <source>
        <dbReference type="SAM" id="Phobius"/>
    </source>
</evidence>
<protein>
    <submittedName>
        <fullName evidence="6">Amino acid/polyamine/organocation transporter, APC superfamily</fullName>
    </submittedName>
</protein>
<accession>A0A1H1U8F4</accession>
<feature type="transmembrane region" description="Helical" evidence="5">
    <location>
        <begin position="81"/>
        <end position="102"/>
    </location>
</feature>